<feature type="transmembrane region" description="Helical" evidence="1">
    <location>
        <begin position="83"/>
        <end position="102"/>
    </location>
</feature>
<name>A0A6J6FKG6_9ZZZZ</name>
<protein>
    <submittedName>
        <fullName evidence="2">Unannotated protein</fullName>
    </submittedName>
</protein>
<gene>
    <name evidence="2" type="ORF">UFOPK1807_00112</name>
</gene>
<dbReference type="AlphaFoldDB" id="A0A6J6FKG6"/>
<feature type="transmembrane region" description="Helical" evidence="1">
    <location>
        <begin position="41"/>
        <end position="62"/>
    </location>
</feature>
<dbReference type="EMBL" id="CAEZUI010000006">
    <property type="protein sequence ID" value="CAB4588229.1"/>
    <property type="molecule type" value="Genomic_DNA"/>
</dbReference>
<evidence type="ECO:0000313" key="2">
    <source>
        <dbReference type="EMBL" id="CAB4588229.1"/>
    </source>
</evidence>
<keyword evidence="1" id="KW-0812">Transmembrane</keyword>
<sequence length="132" mass="14609">MIVLLILISLFIVVQDIQDHIISNRALLVLAIPLLIVHEEVMFTYSLVATLLLLALAIPTALGGGDLKLLLLLFWSSPHSIFSLRYLAILMLILLVQLIRLVGIRARTGWRNTHIPLAPALLLPILGIRLGL</sequence>
<organism evidence="2">
    <name type="scientific">freshwater metagenome</name>
    <dbReference type="NCBI Taxonomy" id="449393"/>
    <lineage>
        <taxon>unclassified sequences</taxon>
        <taxon>metagenomes</taxon>
        <taxon>ecological metagenomes</taxon>
    </lineage>
</organism>
<evidence type="ECO:0000256" key="1">
    <source>
        <dbReference type="SAM" id="Phobius"/>
    </source>
</evidence>
<accession>A0A6J6FKG6</accession>
<keyword evidence="1" id="KW-1133">Transmembrane helix</keyword>
<keyword evidence="1" id="KW-0472">Membrane</keyword>
<proteinExistence type="predicted"/>
<reference evidence="2" key="1">
    <citation type="submission" date="2020-05" db="EMBL/GenBank/DDBJ databases">
        <authorList>
            <person name="Chiriac C."/>
            <person name="Salcher M."/>
            <person name="Ghai R."/>
            <person name="Kavagutti S V."/>
        </authorList>
    </citation>
    <scope>NUCLEOTIDE SEQUENCE</scope>
</reference>